<evidence type="ECO:0000256" key="8">
    <source>
        <dbReference type="HAMAP-Rule" id="MF_01521"/>
    </source>
</evidence>
<evidence type="ECO:0000256" key="3">
    <source>
        <dbReference type="ARBA" id="ARBA00022692"/>
    </source>
</evidence>
<feature type="transmembrane region" description="Helical" evidence="8">
    <location>
        <begin position="130"/>
        <end position="153"/>
    </location>
</feature>
<keyword evidence="3 8" id="KW-0812">Transmembrane</keyword>
<evidence type="ECO:0000256" key="7">
    <source>
        <dbReference type="ARBA" id="ARBA00023211"/>
    </source>
</evidence>
<evidence type="ECO:0000256" key="5">
    <source>
        <dbReference type="ARBA" id="ARBA00023065"/>
    </source>
</evidence>
<keyword evidence="1 8" id="KW-0813">Transport</keyword>
<comment type="similarity">
    <text evidence="8">Belongs to the MntP (TC 9.B.29) family.</text>
</comment>
<protein>
    <recommendedName>
        <fullName evidence="8">Putative manganese efflux pump MntP</fullName>
    </recommendedName>
</protein>
<dbReference type="Proteomes" id="UP000198828">
    <property type="component" value="Unassembled WGS sequence"/>
</dbReference>
<feature type="transmembrane region" description="Helical" evidence="8">
    <location>
        <begin position="35"/>
        <end position="57"/>
    </location>
</feature>
<evidence type="ECO:0000256" key="4">
    <source>
        <dbReference type="ARBA" id="ARBA00022989"/>
    </source>
</evidence>
<name>A0A1H2Z8M8_9FIRM</name>
<keyword evidence="2 8" id="KW-1003">Cell membrane</keyword>
<keyword evidence="5 8" id="KW-0406">Ion transport</keyword>
<organism evidence="9 10">
    <name type="scientific">Tepidimicrobium xylanilyticum</name>
    <dbReference type="NCBI Taxonomy" id="1123352"/>
    <lineage>
        <taxon>Bacteria</taxon>
        <taxon>Bacillati</taxon>
        <taxon>Bacillota</taxon>
        <taxon>Tissierellia</taxon>
        <taxon>Tissierellales</taxon>
        <taxon>Tepidimicrobiaceae</taxon>
        <taxon>Tepidimicrobium</taxon>
    </lineage>
</organism>
<evidence type="ECO:0000256" key="2">
    <source>
        <dbReference type="ARBA" id="ARBA00022475"/>
    </source>
</evidence>
<keyword evidence="4 8" id="KW-1133">Transmembrane helix</keyword>
<dbReference type="AlphaFoldDB" id="A0A1H2Z8M8"/>
<evidence type="ECO:0000256" key="1">
    <source>
        <dbReference type="ARBA" id="ARBA00022448"/>
    </source>
</evidence>
<keyword evidence="6 8" id="KW-0472">Membrane</keyword>
<keyword evidence="10" id="KW-1185">Reference proteome</keyword>
<feature type="transmembrane region" description="Helical" evidence="8">
    <location>
        <begin position="102"/>
        <end position="124"/>
    </location>
</feature>
<sequence length="187" mass="20282">MKIFELIVIGFGLAMDAFAVAVCKGLSMEEMDYKNALVTGGFFGGFQALMPFVGYILCIQFSVYIKALDHWIAFILLFIIGIKKIKESRDNSCPMSEEAFSLKNMLVLSIATSIDALAIGITFALLKVNIYMAVTIIGIITFSTSCIGVKLGYDLGCKFKSKAEVLGGLILIVVGTKILLEHLGIMG</sequence>
<dbReference type="GO" id="GO:0005384">
    <property type="term" value="F:manganese ion transmembrane transporter activity"/>
    <property type="evidence" value="ECO:0007669"/>
    <property type="project" value="UniProtKB-UniRule"/>
</dbReference>
<dbReference type="Pfam" id="PF02659">
    <property type="entry name" value="Mntp"/>
    <property type="match status" value="1"/>
</dbReference>
<reference evidence="9 10" key="1">
    <citation type="submission" date="2016-10" db="EMBL/GenBank/DDBJ databases">
        <authorList>
            <person name="de Groot N.N."/>
        </authorList>
    </citation>
    <scope>NUCLEOTIDE SEQUENCE [LARGE SCALE GENOMIC DNA]</scope>
    <source>
        <strain evidence="9 10">DSM 23310</strain>
    </source>
</reference>
<keyword evidence="7 8" id="KW-0464">Manganese</keyword>
<feature type="transmembrane region" description="Helical" evidence="8">
    <location>
        <begin position="6"/>
        <end position="23"/>
    </location>
</feature>
<dbReference type="PANTHER" id="PTHR35529:SF1">
    <property type="entry name" value="MANGANESE EFFLUX PUMP MNTP-RELATED"/>
    <property type="match status" value="1"/>
</dbReference>
<dbReference type="EMBL" id="FNNG01000007">
    <property type="protein sequence ID" value="SDX13760.1"/>
    <property type="molecule type" value="Genomic_DNA"/>
</dbReference>
<dbReference type="InterPro" id="IPR022929">
    <property type="entry name" value="Put_MntP"/>
</dbReference>
<evidence type="ECO:0000313" key="10">
    <source>
        <dbReference type="Proteomes" id="UP000198828"/>
    </source>
</evidence>
<dbReference type="GO" id="GO:0005886">
    <property type="term" value="C:plasma membrane"/>
    <property type="evidence" value="ECO:0007669"/>
    <property type="project" value="UniProtKB-SubCell"/>
</dbReference>
<dbReference type="PANTHER" id="PTHR35529">
    <property type="entry name" value="MANGANESE EFFLUX PUMP MNTP-RELATED"/>
    <property type="match status" value="1"/>
</dbReference>
<dbReference type="OrthoDB" id="9811590at2"/>
<proteinExistence type="inferred from homology"/>
<feature type="transmembrane region" description="Helical" evidence="8">
    <location>
        <begin position="165"/>
        <end position="185"/>
    </location>
</feature>
<comment type="subcellular location">
    <subcellularLocation>
        <location evidence="8">Cell membrane</location>
        <topology evidence="8">Multi-pass membrane protein</topology>
    </subcellularLocation>
</comment>
<evidence type="ECO:0000313" key="9">
    <source>
        <dbReference type="EMBL" id="SDX13760.1"/>
    </source>
</evidence>
<feature type="transmembrane region" description="Helical" evidence="8">
    <location>
        <begin position="63"/>
        <end position="82"/>
    </location>
</feature>
<gene>
    <name evidence="8" type="primary">mntP</name>
    <name evidence="9" type="ORF">SAMN05660923_01760</name>
</gene>
<evidence type="ECO:0000256" key="6">
    <source>
        <dbReference type="ARBA" id="ARBA00023136"/>
    </source>
</evidence>
<accession>A0A1H2Z8M8</accession>
<comment type="function">
    <text evidence="8">Probably functions as a manganese efflux pump.</text>
</comment>
<dbReference type="RefSeq" id="WP_093752867.1">
    <property type="nucleotide sequence ID" value="NZ_BSYN01000003.1"/>
</dbReference>
<dbReference type="HAMAP" id="MF_01521">
    <property type="entry name" value="MntP_pump"/>
    <property type="match status" value="1"/>
</dbReference>
<dbReference type="InterPro" id="IPR003810">
    <property type="entry name" value="Mntp/YtaF"/>
</dbReference>